<dbReference type="Proteomes" id="UP000283509">
    <property type="component" value="Unassembled WGS sequence"/>
</dbReference>
<dbReference type="AlphaFoldDB" id="A0A3R7T064"/>
<feature type="compositionally biased region" description="Low complexity" evidence="1">
    <location>
        <begin position="412"/>
        <end position="425"/>
    </location>
</feature>
<feature type="region of interest" description="Disordered" evidence="1">
    <location>
        <begin position="169"/>
        <end position="222"/>
    </location>
</feature>
<sequence>MSKDVSKVDQLPLFPLDRLAQLFPRRRSRVSSSSDGAPGETPEARYFAATKELVLTRYTHQNTRMNSEYESYDESTDENIQIIKKDMEGDEKRSSGSSPPKHVCGSILEKLEQTKEQMQQTRKKSSNKVGVEMPSDVDCSWDRPPPCPSARFRVASGASQFREVNFSVAVGGKKDPDDAGDNGDAEKAGTSSEGEKEDSVSRVGEDVEKTVDDKGGRRSETKYEIVPQSLNLASNGALEAEFLRFSSGASTSKCGDPRGCQASLGGSMTEDTELSCGSTRSLGDEERKPPKPPKDDRVRPVLTATSLAIYTNIEQNGSRSGTCLLCTTAVCTFIVTMVLAVGILIAPKTLAVKEPPRRPLPDPPPPEPPALPANASSETPSVAALRGLTITRTQRARQGGGREHASSTLSLATTPPATRGRPPATVSMHLVSPTASATPSSARHTGYTLKFLRRARTRPTEKPILSPEVPFRGHYADGGALLFDFISQNDVSLLILGRHFASVIPSRKPFPALLSRSLPSSFIACRRAHNPLLLLQTNPRPLHRPHAAPYSRPRDIIREKYHSDGVIFIASFRIFLAHHHHPSSYGCGAGEKGISGGRKNFQTPITSPDESFAPRAVDSYLSPLIGS</sequence>
<keyword evidence="2" id="KW-0812">Transmembrane</keyword>
<feature type="region of interest" description="Disordered" evidence="1">
    <location>
        <begin position="393"/>
        <end position="426"/>
    </location>
</feature>
<gene>
    <name evidence="3" type="ORF">C7M84_023060</name>
</gene>
<dbReference type="EMBL" id="QCYY01000635">
    <property type="protein sequence ID" value="ROT83757.1"/>
    <property type="molecule type" value="Genomic_DNA"/>
</dbReference>
<evidence type="ECO:0000313" key="4">
    <source>
        <dbReference type="Proteomes" id="UP000283509"/>
    </source>
</evidence>
<comment type="caution">
    <text evidence="3">The sequence shown here is derived from an EMBL/GenBank/DDBJ whole genome shotgun (WGS) entry which is preliminary data.</text>
</comment>
<proteinExistence type="predicted"/>
<evidence type="ECO:0000256" key="1">
    <source>
        <dbReference type="SAM" id="MobiDB-lite"/>
    </source>
</evidence>
<name>A0A3R7T064_PENVA</name>
<accession>A0A3R7T064</accession>
<reference evidence="3 4" key="1">
    <citation type="submission" date="2018-04" db="EMBL/GenBank/DDBJ databases">
        <authorList>
            <person name="Zhang X."/>
            <person name="Yuan J."/>
            <person name="Li F."/>
            <person name="Xiang J."/>
        </authorList>
    </citation>
    <scope>NUCLEOTIDE SEQUENCE [LARGE SCALE GENOMIC DNA]</scope>
    <source>
        <tissue evidence="3">Muscle</tissue>
    </source>
</reference>
<feature type="region of interest" description="Disordered" evidence="1">
    <location>
        <begin position="24"/>
        <end position="45"/>
    </location>
</feature>
<feature type="transmembrane region" description="Helical" evidence="2">
    <location>
        <begin position="323"/>
        <end position="346"/>
    </location>
</feature>
<organism evidence="3 4">
    <name type="scientific">Penaeus vannamei</name>
    <name type="common">Whiteleg shrimp</name>
    <name type="synonym">Litopenaeus vannamei</name>
    <dbReference type="NCBI Taxonomy" id="6689"/>
    <lineage>
        <taxon>Eukaryota</taxon>
        <taxon>Metazoa</taxon>
        <taxon>Ecdysozoa</taxon>
        <taxon>Arthropoda</taxon>
        <taxon>Crustacea</taxon>
        <taxon>Multicrustacea</taxon>
        <taxon>Malacostraca</taxon>
        <taxon>Eumalacostraca</taxon>
        <taxon>Eucarida</taxon>
        <taxon>Decapoda</taxon>
        <taxon>Dendrobranchiata</taxon>
        <taxon>Penaeoidea</taxon>
        <taxon>Penaeidae</taxon>
        <taxon>Penaeus</taxon>
    </lineage>
</organism>
<keyword evidence="2" id="KW-1133">Transmembrane helix</keyword>
<protein>
    <submittedName>
        <fullName evidence="3">Uncharacterized protein</fullName>
    </submittedName>
</protein>
<feature type="compositionally biased region" description="Pro residues" evidence="1">
    <location>
        <begin position="361"/>
        <end position="371"/>
    </location>
</feature>
<feature type="region of interest" description="Disordered" evidence="1">
    <location>
        <begin position="263"/>
        <end position="300"/>
    </location>
</feature>
<keyword evidence="2" id="KW-0472">Membrane</keyword>
<evidence type="ECO:0000313" key="3">
    <source>
        <dbReference type="EMBL" id="ROT83757.1"/>
    </source>
</evidence>
<feature type="region of interest" description="Disordered" evidence="1">
    <location>
        <begin position="88"/>
        <end position="143"/>
    </location>
</feature>
<evidence type="ECO:0000256" key="2">
    <source>
        <dbReference type="SAM" id="Phobius"/>
    </source>
</evidence>
<reference evidence="3 4" key="2">
    <citation type="submission" date="2019-01" db="EMBL/GenBank/DDBJ databases">
        <title>The decoding of complex shrimp genome reveals the adaptation for benthos swimmer, frequently molting mechanism and breeding impact on genome.</title>
        <authorList>
            <person name="Sun Y."/>
            <person name="Gao Y."/>
            <person name="Yu Y."/>
        </authorList>
    </citation>
    <scope>NUCLEOTIDE SEQUENCE [LARGE SCALE GENOMIC DNA]</scope>
    <source>
        <tissue evidence="3">Muscle</tissue>
    </source>
</reference>
<feature type="compositionally biased region" description="Basic and acidic residues" evidence="1">
    <location>
        <begin position="282"/>
        <end position="299"/>
    </location>
</feature>
<feature type="region of interest" description="Disordered" evidence="1">
    <location>
        <begin position="353"/>
        <end position="380"/>
    </location>
</feature>
<keyword evidence="4" id="KW-1185">Reference proteome</keyword>
<feature type="compositionally biased region" description="Basic and acidic residues" evidence="1">
    <location>
        <begin position="193"/>
        <end position="222"/>
    </location>
</feature>